<feature type="region of interest" description="Disordered" evidence="1">
    <location>
        <begin position="1"/>
        <end position="31"/>
    </location>
</feature>
<dbReference type="AlphaFoldDB" id="A0A392SY64"/>
<organism evidence="2 3">
    <name type="scientific">Trifolium medium</name>
    <dbReference type="NCBI Taxonomy" id="97028"/>
    <lineage>
        <taxon>Eukaryota</taxon>
        <taxon>Viridiplantae</taxon>
        <taxon>Streptophyta</taxon>
        <taxon>Embryophyta</taxon>
        <taxon>Tracheophyta</taxon>
        <taxon>Spermatophyta</taxon>
        <taxon>Magnoliopsida</taxon>
        <taxon>eudicotyledons</taxon>
        <taxon>Gunneridae</taxon>
        <taxon>Pentapetalae</taxon>
        <taxon>rosids</taxon>
        <taxon>fabids</taxon>
        <taxon>Fabales</taxon>
        <taxon>Fabaceae</taxon>
        <taxon>Papilionoideae</taxon>
        <taxon>50 kb inversion clade</taxon>
        <taxon>NPAAA clade</taxon>
        <taxon>Hologalegina</taxon>
        <taxon>IRL clade</taxon>
        <taxon>Trifolieae</taxon>
        <taxon>Trifolium</taxon>
    </lineage>
</organism>
<dbReference type="EMBL" id="LXQA010462086">
    <property type="protein sequence ID" value="MCI53367.1"/>
    <property type="molecule type" value="Genomic_DNA"/>
</dbReference>
<evidence type="ECO:0000256" key="1">
    <source>
        <dbReference type="SAM" id="MobiDB-lite"/>
    </source>
</evidence>
<feature type="non-terminal residue" evidence="2">
    <location>
        <position position="1"/>
    </location>
</feature>
<sequence>RGSIGDYAGDNSRYGVGRREQQRRPAGVAAVTGGQRRTVMNNFVWTAPEQGTFKCNADAAIFKNINCYGA</sequence>
<feature type="non-terminal residue" evidence="2">
    <location>
        <position position="70"/>
    </location>
</feature>
<comment type="caution">
    <text evidence="2">The sequence shown here is derived from an EMBL/GenBank/DDBJ whole genome shotgun (WGS) entry which is preliminary data.</text>
</comment>
<dbReference type="Proteomes" id="UP000265520">
    <property type="component" value="Unassembled WGS sequence"/>
</dbReference>
<accession>A0A392SY64</accession>
<evidence type="ECO:0000313" key="3">
    <source>
        <dbReference type="Proteomes" id="UP000265520"/>
    </source>
</evidence>
<evidence type="ECO:0000313" key="2">
    <source>
        <dbReference type="EMBL" id="MCI53367.1"/>
    </source>
</evidence>
<proteinExistence type="predicted"/>
<keyword evidence="3" id="KW-1185">Reference proteome</keyword>
<reference evidence="2 3" key="1">
    <citation type="journal article" date="2018" name="Front. Plant Sci.">
        <title>Red Clover (Trifolium pratense) and Zigzag Clover (T. medium) - A Picture of Genomic Similarities and Differences.</title>
        <authorList>
            <person name="Dluhosova J."/>
            <person name="Istvanek J."/>
            <person name="Nedelnik J."/>
            <person name="Repkova J."/>
        </authorList>
    </citation>
    <scope>NUCLEOTIDE SEQUENCE [LARGE SCALE GENOMIC DNA]</scope>
    <source>
        <strain evidence="3">cv. 10/8</strain>
        <tissue evidence="2">Leaf</tissue>
    </source>
</reference>
<name>A0A392SY64_9FABA</name>
<protein>
    <submittedName>
        <fullName evidence="2">Uncharacterized protein</fullName>
    </submittedName>
</protein>